<dbReference type="SMART" id="SM00129">
    <property type="entry name" value="KISc"/>
    <property type="match status" value="1"/>
</dbReference>
<dbReference type="GO" id="GO:0005524">
    <property type="term" value="F:ATP binding"/>
    <property type="evidence" value="ECO:0007669"/>
    <property type="project" value="UniProtKB-UniRule"/>
</dbReference>
<dbReference type="PROSITE" id="PS00411">
    <property type="entry name" value="KINESIN_MOTOR_1"/>
    <property type="match status" value="1"/>
</dbReference>
<dbReference type="PRINTS" id="PR00380">
    <property type="entry name" value="KINESINHEAVY"/>
</dbReference>
<dbReference type="Gene3D" id="2.60.200.20">
    <property type="match status" value="1"/>
</dbReference>
<evidence type="ECO:0000256" key="5">
    <source>
        <dbReference type="ARBA" id="ARBA00022553"/>
    </source>
</evidence>
<keyword evidence="6" id="KW-0493">Microtubule</keyword>
<dbReference type="FunFam" id="3.40.850.10:FF:000042">
    <property type="entry name" value="Kinesin family member 14"/>
    <property type="match status" value="1"/>
</dbReference>
<feature type="compositionally biased region" description="Polar residues" evidence="17">
    <location>
        <begin position="109"/>
        <end position="127"/>
    </location>
</feature>
<reference evidence="20" key="1">
    <citation type="submission" date="2025-08" db="UniProtKB">
        <authorList>
            <consortium name="RefSeq"/>
        </authorList>
    </citation>
    <scope>IDENTIFICATION</scope>
    <source>
        <tissue evidence="20">Whole sample</tissue>
    </source>
</reference>
<keyword evidence="7 15" id="KW-0547">Nucleotide-binding</keyword>
<feature type="region of interest" description="Disordered" evidence="17">
    <location>
        <begin position="1017"/>
        <end position="1053"/>
    </location>
</feature>
<dbReference type="GO" id="GO:0003777">
    <property type="term" value="F:microtubule motor activity"/>
    <property type="evidence" value="ECO:0007669"/>
    <property type="project" value="InterPro"/>
</dbReference>
<dbReference type="Gene3D" id="3.40.850.10">
    <property type="entry name" value="Kinesin motor domain"/>
    <property type="match status" value="1"/>
</dbReference>
<dbReference type="InterPro" id="IPR019821">
    <property type="entry name" value="Kinesin_motor_CS"/>
</dbReference>
<dbReference type="Proteomes" id="UP000694844">
    <property type="component" value="Chromosome 3"/>
</dbReference>
<dbReference type="PROSITE" id="PS50067">
    <property type="entry name" value="KINESIN_MOTOR_2"/>
    <property type="match status" value="1"/>
</dbReference>
<dbReference type="SMART" id="SM00240">
    <property type="entry name" value="FHA"/>
    <property type="match status" value="1"/>
</dbReference>
<feature type="coiled-coil region" evidence="16">
    <location>
        <begin position="781"/>
        <end position="878"/>
    </location>
</feature>
<dbReference type="Pfam" id="PF00498">
    <property type="entry name" value="FHA"/>
    <property type="match status" value="1"/>
</dbReference>
<evidence type="ECO:0000256" key="7">
    <source>
        <dbReference type="ARBA" id="ARBA00022741"/>
    </source>
</evidence>
<evidence type="ECO:0000259" key="18">
    <source>
        <dbReference type="PROSITE" id="PS50067"/>
    </source>
</evidence>
<dbReference type="FunFam" id="2.60.200.20:FF:000020">
    <property type="entry name" value="Kinesin family member 14"/>
    <property type="match status" value="1"/>
</dbReference>
<evidence type="ECO:0000256" key="15">
    <source>
        <dbReference type="PROSITE-ProRule" id="PRU00283"/>
    </source>
</evidence>
<dbReference type="InterPro" id="IPR008984">
    <property type="entry name" value="SMAD_FHA_dom_sf"/>
</dbReference>
<dbReference type="GO" id="GO:0007018">
    <property type="term" value="P:microtubule-based movement"/>
    <property type="evidence" value="ECO:0007669"/>
    <property type="project" value="InterPro"/>
</dbReference>
<keyword evidence="10 15" id="KW-0505">Motor protein</keyword>
<comment type="subunit">
    <text evidence="13">Directly interacts with PRC1 within a complex also containing KIF4A, KIF20A and KIF23; targets to the central spindle. Directly interacts with CIT depending on the activation state of the kinase (stronger interaction with the kinase-dead form); targets to the midbody. Interacts with ARRB2; the interaction is detected in the nucleus upon OR1D2 stimulation. Interacts with AKT1; the interaction is detected in the plasma membrane upon INS stimulation and promotes AKT1 phosphorylation. Interacts with SVIL; at midbody during cytokinesis. Interacts with RADIL (via PDZ domain); recruits RADIL to the microtubule network restricting RADIL from interaction with activated RAP1A.</text>
</comment>
<dbReference type="PANTHER" id="PTHR47117">
    <property type="entry name" value="STAR-RELATED LIPID TRANSFER PROTEIN 9"/>
    <property type="match status" value="1"/>
</dbReference>
<dbReference type="InterPro" id="IPR036961">
    <property type="entry name" value="Kinesin_motor_dom_sf"/>
</dbReference>
<dbReference type="PANTHER" id="PTHR47117:SF5">
    <property type="entry name" value="KINESIN-LIKE PROTEIN KIF14"/>
    <property type="match status" value="1"/>
</dbReference>
<dbReference type="GO" id="GO:0008017">
    <property type="term" value="F:microtubule binding"/>
    <property type="evidence" value="ECO:0007669"/>
    <property type="project" value="InterPro"/>
</dbReference>
<dbReference type="OrthoDB" id="3176171at2759"/>
<dbReference type="InterPro" id="IPR000253">
    <property type="entry name" value="FHA_dom"/>
</dbReference>
<feature type="binding site" evidence="15">
    <location>
        <begin position="303"/>
        <end position="310"/>
    </location>
    <ligand>
        <name>ATP</name>
        <dbReference type="ChEBI" id="CHEBI:30616"/>
    </ligand>
</feature>
<evidence type="ECO:0000256" key="13">
    <source>
        <dbReference type="ARBA" id="ARBA00064520"/>
    </source>
</evidence>
<keyword evidence="5" id="KW-0597">Phosphoprotein</keyword>
<evidence type="ECO:0000256" key="10">
    <source>
        <dbReference type="ARBA" id="ARBA00023175"/>
    </source>
</evidence>
<keyword evidence="19" id="KW-1185">Reference proteome</keyword>
<comment type="similarity">
    <text evidence="15">Belongs to the TRAFAC class myosin-kinesin ATPase superfamily. Kinesin family.</text>
</comment>
<dbReference type="GO" id="GO:0005874">
    <property type="term" value="C:microtubule"/>
    <property type="evidence" value="ECO:0007669"/>
    <property type="project" value="UniProtKB-KW"/>
</dbReference>
<dbReference type="Pfam" id="PF23313">
    <property type="entry name" value="4HB_KIF14"/>
    <property type="match status" value="1"/>
</dbReference>
<comment type="subcellular location">
    <subcellularLocation>
        <location evidence="2">Cytoplasm</location>
        <location evidence="2">Cytoskeleton</location>
        <location evidence="2">Spindle</location>
    </subcellularLocation>
    <subcellularLocation>
        <location evidence="3">Midbody</location>
    </subcellularLocation>
    <subcellularLocation>
        <location evidence="1">Nucleus</location>
    </subcellularLocation>
</comment>
<dbReference type="SUPFAM" id="SSF49879">
    <property type="entry name" value="SMAD/FHA domain"/>
    <property type="match status" value="1"/>
</dbReference>
<dbReference type="CDD" id="cd01365">
    <property type="entry name" value="KISc_KIF1A_KIF1B"/>
    <property type="match status" value="1"/>
</dbReference>
<evidence type="ECO:0000256" key="16">
    <source>
        <dbReference type="SAM" id="Coils"/>
    </source>
</evidence>
<dbReference type="InterPro" id="IPR032405">
    <property type="entry name" value="Kinesin_assoc"/>
</dbReference>
<keyword evidence="8 15" id="KW-0067">ATP-binding</keyword>
<feature type="region of interest" description="Disordered" evidence="17">
    <location>
        <begin position="1"/>
        <end position="38"/>
    </location>
</feature>
<dbReference type="RefSeq" id="XP_022325797.1">
    <property type="nucleotide sequence ID" value="XM_022470089.1"/>
</dbReference>
<evidence type="ECO:0000256" key="8">
    <source>
        <dbReference type="ARBA" id="ARBA00022840"/>
    </source>
</evidence>
<evidence type="ECO:0000256" key="6">
    <source>
        <dbReference type="ARBA" id="ARBA00022701"/>
    </source>
</evidence>
<dbReference type="InterPro" id="IPR027417">
    <property type="entry name" value="P-loop_NTPase"/>
</dbReference>
<dbReference type="GO" id="GO:0043066">
    <property type="term" value="P:negative regulation of apoptotic process"/>
    <property type="evidence" value="ECO:0007669"/>
    <property type="project" value="UniProtKB-ARBA"/>
</dbReference>
<feature type="coiled-coil region" evidence="16">
    <location>
        <begin position="588"/>
        <end position="659"/>
    </location>
</feature>
<keyword evidence="12" id="KW-0539">Nucleus</keyword>
<evidence type="ECO:0000256" key="2">
    <source>
        <dbReference type="ARBA" id="ARBA00004186"/>
    </source>
</evidence>
<sequence>MASTPVGAQRSKSIKGKRVLPVVPGGTPRDKSPSVTRSVTFNRETVETSIGGTQNYARLKHDPLSLSISLSVNDDNSTTLSSTSEDESVLREKVPTPRQPSRLPVYRSPTINGGNTPRSKSPVSWNVDNKENFLTPVKDGRRATLESNIDMTVSSSPDQLYNSSSMRTPARRYTLDDKLLATPECYSAVQMDLPRYEMMLDKENILYEEDSSSVTVAVRVRPYSTRELSDANVRCVVSMDGNETVVRSLDSGNHYRFNFDFSFWSFDSTHRDFAGQEQVYRQLAQPLLVKAFEGYNTCLFAYGQTGSGKSYSIMGHGSEVGIIPRFCAELFSRAYHDQEVTRDSEMVKINVEISFFEIYNEKIHDLLASSKEKGGKKPTLKVREHPVLGPYVEGLSTYVVNSFEDVEGWITLGNKNRATAATGMNDKSSRSHSVFTLVLTQTRDLMCETETEEIEGIQHDHSITSKINLVDLAGSERQSQAQTSGERLREGANINKSLLTLGKVISSLSEQSIMVAKKKKSFIPYRDSVLTWLLKESLGGNSKTAMIATISPSHHHIEETLSTLRYAKQARAIVNLARVNEDPKARMIRELKAEIDRLRNQSGVMNEEQQSASLAEIAALKEKLADREKEMEEMTRSWLEKLRLSEERKVEESKQLEKAGITFKVDNKLPNLVNLNEDPQLSEMLLYVIKEGQTRVGRMCPSSTHEIQLNGALIADNHCIINNEECVVSITPIDDSPTYVNGNLISEPTILHHGDRVILGGDHYFRFNHPIEVSNKQTTPAQQEMKDFEFAKQEVQRVQEARLQAELEEARKQAQEEMFQELEKAKREAELEWNSRKTGYEDKLVELEQSRQEAQEFIQKLQKQKMLLEQEVLAGRKRQQLEAKAAEKVASQPDSARGSRLLEFLETEKQKAAQRIEEVKQRRSEMMSITRRNGLLESGKTDLYKVALLLREANKISQLLKKHTTFCRFDYLEEDKMKTKIKVTNTKLGVCTFWSIVKFEDKLMQMRDLYQNDADSSADDELFNDPSDKWEQDLSSTPGRSPKSRIHRRSSVTSPYRASMSSFNASLMKGSVSSMPDCLCPHHSTSESVLNVYKSHALSIMDNFQTIHMEESVADKITSSCSRIKTSVRRIRDYHSCVHNDSITDGQPEDVIPVEGLELVTNLQSLTACSAVWSSMYMREQLQSAIIHDLTHKLRDQVKAIGNQVVLFFQGCEGEIESLIQESSSNILDNVMSVCRITGELALATDTRMVSLEVFQMEDSSTSDKLSADVCQSFLVGCDELVDKSLQGAISSLEELEVKAQQLGDVSAAKINLGEVPRSVEIIIGSARDLLEKCQEIQVEIDLSVREGFQSIPASFYSLSYKRCRGLVTQISNLLETVNLLMQSVQPVVQGKDTDVRKLCRCAELIQKGALRLISTTSKDKVKDGDLSDISVLSDSQYEQLELAARELCSATKSLIDQTEKVAQVETPVTTPRGKRLLPVSPDKALASSLKRNISIIRTPVRTGDSGQKLVRRDGESH</sequence>
<dbReference type="GO" id="GO:0005634">
    <property type="term" value="C:nucleus"/>
    <property type="evidence" value="ECO:0007669"/>
    <property type="project" value="UniProtKB-SubCell"/>
</dbReference>
<evidence type="ECO:0000256" key="9">
    <source>
        <dbReference type="ARBA" id="ARBA00023054"/>
    </source>
</evidence>
<evidence type="ECO:0000313" key="20">
    <source>
        <dbReference type="RefSeq" id="XP_022325797.1"/>
    </source>
</evidence>
<evidence type="ECO:0000256" key="17">
    <source>
        <dbReference type="SAM" id="MobiDB-lite"/>
    </source>
</evidence>
<evidence type="ECO:0000256" key="4">
    <source>
        <dbReference type="ARBA" id="ARBA00022490"/>
    </source>
</evidence>
<feature type="region of interest" description="Disordered" evidence="17">
    <location>
        <begin position="71"/>
        <end position="127"/>
    </location>
</feature>
<evidence type="ECO:0000256" key="11">
    <source>
        <dbReference type="ARBA" id="ARBA00023212"/>
    </source>
</evidence>
<name>A0A8B8DCG8_CRAVI</name>
<dbReference type="GeneID" id="111125880"/>
<dbReference type="SUPFAM" id="SSF52540">
    <property type="entry name" value="P-loop containing nucleoside triphosphate hydrolases"/>
    <property type="match status" value="1"/>
</dbReference>
<keyword evidence="4" id="KW-0963">Cytoplasm</keyword>
<organism evidence="19 20">
    <name type="scientific">Crassostrea virginica</name>
    <name type="common">Eastern oyster</name>
    <dbReference type="NCBI Taxonomy" id="6565"/>
    <lineage>
        <taxon>Eukaryota</taxon>
        <taxon>Metazoa</taxon>
        <taxon>Spiralia</taxon>
        <taxon>Lophotrochozoa</taxon>
        <taxon>Mollusca</taxon>
        <taxon>Bivalvia</taxon>
        <taxon>Autobranchia</taxon>
        <taxon>Pteriomorphia</taxon>
        <taxon>Ostreida</taxon>
        <taxon>Ostreoidea</taxon>
        <taxon>Ostreidae</taxon>
        <taxon>Crassostrea</taxon>
    </lineage>
</organism>
<feature type="compositionally biased region" description="Low complexity" evidence="17">
    <location>
        <begin position="71"/>
        <end position="83"/>
    </location>
</feature>
<proteinExistence type="inferred from homology"/>
<evidence type="ECO:0000313" key="19">
    <source>
        <dbReference type="Proteomes" id="UP000694844"/>
    </source>
</evidence>
<dbReference type="GO" id="GO:0030496">
    <property type="term" value="C:midbody"/>
    <property type="evidence" value="ECO:0007669"/>
    <property type="project" value="UniProtKB-SubCell"/>
</dbReference>
<gene>
    <name evidence="20" type="primary">LOC111125880</name>
</gene>
<keyword evidence="9 16" id="KW-0175">Coiled coil</keyword>
<dbReference type="Gene3D" id="6.10.250.2520">
    <property type="match status" value="1"/>
</dbReference>
<dbReference type="InterPro" id="IPR001752">
    <property type="entry name" value="Kinesin_motor_dom"/>
</dbReference>
<dbReference type="InterPro" id="IPR056523">
    <property type="entry name" value="4HB_KIF14"/>
</dbReference>
<evidence type="ECO:0000256" key="12">
    <source>
        <dbReference type="ARBA" id="ARBA00023242"/>
    </source>
</evidence>
<dbReference type="Pfam" id="PF00225">
    <property type="entry name" value="Kinesin"/>
    <property type="match status" value="1"/>
</dbReference>
<accession>A0A8B8DCG8</accession>
<keyword evidence="11" id="KW-0206">Cytoskeleton</keyword>
<evidence type="ECO:0000256" key="3">
    <source>
        <dbReference type="ARBA" id="ARBA00004214"/>
    </source>
</evidence>
<dbReference type="GO" id="GO:0005819">
    <property type="term" value="C:spindle"/>
    <property type="evidence" value="ECO:0007669"/>
    <property type="project" value="UniProtKB-SubCell"/>
</dbReference>
<dbReference type="CDD" id="cd22707">
    <property type="entry name" value="FHA_KIF14"/>
    <property type="match status" value="1"/>
</dbReference>
<evidence type="ECO:0000256" key="1">
    <source>
        <dbReference type="ARBA" id="ARBA00004123"/>
    </source>
</evidence>
<feature type="domain" description="Kinesin motor" evidence="18">
    <location>
        <begin position="213"/>
        <end position="573"/>
    </location>
</feature>
<protein>
    <recommendedName>
        <fullName evidence="14">Kinesin-like protein KIF14</fullName>
    </recommendedName>
</protein>
<dbReference type="KEGG" id="cvn:111125880"/>
<evidence type="ECO:0000256" key="14">
    <source>
        <dbReference type="ARBA" id="ARBA00073220"/>
    </source>
</evidence>
<dbReference type="Pfam" id="PF16183">
    <property type="entry name" value="Kinesin_assoc"/>
    <property type="match status" value="1"/>
</dbReference>